<evidence type="ECO:0000256" key="5">
    <source>
        <dbReference type="ARBA" id="ARBA00023004"/>
    </source>
</evidence>
<accession>A0ABC8TZP8</accession>
<dbReference type="AlphaFoldDB" id="A0ABC8TZP8"/>
<dbReference type="PROSITE" id="PS00086">
    <property type="entry name" value="CYTOCHROME_P450"/>
    <property type="match status" value="1"/>
</dbReference>
<proteinExistence type="inferred from homology"/>
<evidence type="ECO:0000256" key="3">
    <source>
        <dbReference type="ARBA" id="ARBA00022723"/>
    </source>
</evidence>
<evidence type="ECO:0000256" key="4">
    <source>
        <dbReference type="ARBA" id="ARBA00023002"/>
    </source>
</evidence>
<evidence type="ECO:0000256" key="1">
    <source>
        <dbReference type="ARBA" id="ARBA00001971"/>
    </source>
</evidence>
<protein>
    <recommendedName>
        <fullName evidence="10">Cytochrome P450</fullName>
    </recommendedName>
</protein>
<comment type="caution">
    <text evidence="8">The sequence shown here is derived from an EMBL/GenBank/DDBJ whole genome shotgun (WGS) entry which is preliminary data.</text>
</comment>
<name>A0ABC8TZP8_9AQUA</name>
<organism evidence="8 9">
    <name type="scientific">Ilex paraguariensis</name>
    <name type="common">yerba mate</name>
    <dbReference type="NCBI Taxonomy" id="185542"/>
    <lineage>
        <taxon>Eukaryota</taxon>
        <taxon>Viridiplantae</taxon>
        <taxon>Streptophyta</taxon>
        <taxon>Embryophyta</taxon>
        <taxon>Tracheophyta</taxon>
        <taxon>Spermatophyta</taxon>
        <taxon>Magnoliopsida</taxon>
        <taxon>eudicotyledons</taxon>
        <taxon>Gunneridae</taxon>
        <taxon>Pentapetalae</taxon>
        <taxon>asterids</taxon>
        <taxon>campanulids</taxon>
        <taxon>Aquifoliales</taxon>
        <taxon>Aquifoliaceae</taxon>
        <taxon>Ilex</taxon>
    </lineage>
</organism>
<evidence type="ECO:0000313" key="9">
    <source>
        <dbReference type="Proteomes" id="UP001642360"/>
    </source>
</evidence>
<dbReference type="InterPro" id="IPR001128">
    <property type="entry name" value="Cyt_P450"/>
</dbReference>
<gene>
    <name evidence="8" type="ORF">ILEXP_LOCUS44771</name>
</gene>
<reference evidence="8 9" key="1">
    <citation type="submission" date="2024-02" db="EMBL/GenBank/DDBJ databases">
        <authorList>
            <person name="Vignale AGUSTIN F."/>
            <person name="Sosa J E."/>
            <person name="Modenutti C."/>
        </authorList>
    </citation>
    <scope>NUCLEOTIDE SEQUENCE [LARGE SCALE GENOMIC DNA]</scope>
</reference>
<evidence type="ECO:0000313" key="8">
    <source>
        <dbReference type="EMBL" id="CAK9174983.1"/>
    </source>
</evidence>
<keyword evidence="7" id="KW-0503">Monooxygenase</keyword>
<keyword evidence="9" id="KW-1185">Reference proteome</keyword>
<evidence type="ECO:0008006" key="10">
    <source>
        <dbReference type="Google" id="ProtNLM"/>
    </source>
</evidence>
<dbReference type="InterPro" id="IPR002401">
    <property type="entry name" value="Cyt_P450_E_grp-I"/>
</dbReference>
<feature type="binding site" description="axial binding residue" evidence="6">
    <location>
        <position position="436"/>
    </location>
    <ligand>
        <name>heme</name>
        <dbReference type="ChEBI" id="CHEBI:30413"/>
    </ligand>
    <ligandPart>
        <name>Fe</name>
        <dbReference type="ChEBI" id="CHEBI:18248"/>
    </ligandPart>
</feature>
<keyword evidence="5 6" id="KW-0408">Iron</keyword>
<keyword evidence="3 6" id="KW-0479">Metal-binding</keyword>
<dbReference type="PRINTS" id="PR00463">
    <property type="entry name" value="EP450I"/>
</dbReference>
<dbReference type="InterPro" id="IPR017972">
    <property type="entry name" value="Cyt_P450_CS"/>
</dbReference>
<dbReference type="PANTHER" id="PTHR24296">
    <property type="entry name" value="CYTOCHROME P450"/>
    <property type="match status" value="1"/>
</dbReference>
<dbReference type="EMBL" id="CAUOFW020006503">
    <property type="protein sequence ID" value="CAK9174983.1"/>
    <property type="molecule type" value="Genomic_DNA"/>
</dbReference>
<dbReference type="GO" id="GO:0006629">
    <property type="term" value="P:lipid metabolic process"/>
    <property type="evidence" value="ECO:0007669"/>
    <property type="project" value="UniProtKB-ARBA"/>
</dbReference>
<dbReference type="InterPro" id="IPR036396">
    <property type="entry name" value="Cyt_P450_sf"/>
</dbReference>
<evidence type="ECO:0000256" key="6">
    <source>
        <dbReference type="PIRSR" id="PIRSR602401-1"/>
    </source>
</evidence>
<dbReference type="Pfam" id="PF00067">
    <property type="entry name" value="p450"/>
    <property type="match status" value="1"/>
</dbReference>
<dbReference type="GO" id="GO:0004497">
    <property type="term" value="F:monooxygenase activity"/>
    <property type="evidence" value="ECO:0007669"/>
    <property type="project" value="UniProtKB-KW"/>
</dbReference>
<dbReference type="GO" id="GO:0046872">
    <property type="term" value="F:metal ion binding"/>
    <property type="evidence" value="ECO:0007669"/>
    <property type="project" value="UniProtKB-KW"/>
</dbReference>
<evidence type="ECO:0000256" key="2">
    <source>
        <dbReference type="ARBA" id="ARBA00010617"/>
    </source>
</evidence>
<sequence>MVSWFMSWLNTSVPTNWPLIGMVPGLLRNAHRIHEYATEFLQETRGTFLFKGPWFSGMELLITCDPANVHHILSRNFSNYPKGPDYNQIFEPLGDGILNVDAELWETQRKITMSLMNHSKFQVSLERTSWQKVEKGLIPILERASELGGEVDMQDLLGRFTYDCVSILVLGYDPASLSTDLPPIPSGEAEEAMLYRHIFPKSIWKLQRWLQIGQEKKLSKVFETFHHLLSHSISMKREEQSKRRRNQAVQDQEESFDLITAFMDAYKGISGASGDSDKFLRDSLLSLLFAGRSATTAVLTWFFWLLATNPLVETKIREEIKAKVNVKDDEKWSLLKVEELNKLVYLHGALCESLRLFPPVPFQHKAPLMPDILPSGHRINKNTKTVMCFYSMGRMESIWGKDWREFKPERWISERGVIEHMQSFKFVAFNAGPRSCLGKEMSLVQMKIATVAILNKYHIHVVESHPITPRNSIVLQMKHGLKVRITKRSV</sequence>
<dbReference type="SUPFAM" id="SSF48264">
    <property type="entry name" value="Cytochrome P450"/>
    <property type="match status" value="1"/>
</dbReference>
<dbReference type="PRINTS" id="PR00385">
    <property type="entry name" value="P450"/>
</dbReference>
<dbReference type="Proteomes" id="UP001642360">
    <property type="component" value="Unassembled WGS sequence"/>
</dbReference>
<comment type="similarity">
    <text evidence="2 7">Belongs to the cytochrome P450 family.</text>
</comment>
<keyword evidence="6 7" id="KW-0349">Heme</keyword>
<evidence type="ECO:0000256" key="7">
    <source>
        <dbReference type="RuleBase" id="RU000461"/>
    </source>
</evidence>
<dbReference type="Gene3D" id="1.10.630.10">
    <property type="entry name" value="Cytochrome P450"/>
    <property type="match status" value="1"/>
</dbReference>
<keyword evidence="4 7" id="KW-0560">Oxidoreductase</keyword>
<dbReference type="CDD" id="cd11064">
    <property type="entry name" value="CYP86A"/>
    <property type="match status" value="1"/>
</dbReference>
<comment type="cofactor">
    <cofactor evidence="1 6">
        <name>heme</name>
        <dbReference type="ChEBI" id="CHEBI:30413"/>
    </cofactor>
</comment>